<evidence type="ECO:0000256" key="9">
    <source>
        <dbReference type="ARBA" id="ARBA00023242"/>
    </source>
</evidence>
<dbReference type="SMART" id="SM01408">
    <property type="entry name" value="ING"/>
    <property type="match status" value="1"/>
</dbReference>
<gene>
    <name evidence="19" type="ORF">LAMI_0C01090G</name>
</gene>
<dbReference type="CDD" id="cd15505">
    <property type="entry name" value="PHD_ING"/>
    <property type="match status" value="1"/>
</dbReference>
<evidence type="ECO:0000256" key="1">
    <source>
        <dbReference type="ARBA" id="ARBA00004123"/>
    </source>
</evidence>
<feature type="binding site" evidence="14">
    <location>
        <position position="229"/>
    </location>
    <ligand>
        <name>Zn(2+)</name>
        <dbReference type="ChEBI" id="CHEBI:29105"/>
        <label>2</label>
    </ligand>
</feature>
<dbReference type="STRING" id="1230905.A0A1G4IZW1"/>
<comment type="subcellular location">
    <subcellularLocation>
        <location evidence="1 16">Nucleus</location>
    </subcellularLocation>
</comment>
<feature type="binding site" evidence="14">
    <location>
        <position position="224"/>
    </location>
    <ligand>
        <name>Zn(2+)</name>
        <dbReference type="ChEBI" id="CHEBI:29105"/>
        <label>2</label>
    </ligand>
</feature>
<dbReference type="SUPFAM" id="SSF57903">
    <property type="entry name" value="FYVE/PHD zinc finger"/>
    <property type="match status" value="1"/>
</dbReference>
<keyword evidence="9 16" id="KW-0539">Nucleus</keyword>
<dbReference type="EMBL" id="LT598466">
    <property type="protein sequence ID" value="SCU82841.1"/>
    <property type="molecule type" value="Genomic_DNA"/>
</dbReference>
<feature type="binding site" evidence="14">
    <location>
        <position position="254"/>
    </location>
    <ligand>
        <name>Zn(2+)</name>
        <dbReference type="ChEBI" id="CHEBI:29105"/>
        <label>2</label>
    </ligand>
</feature>
<dbReference type="GO" id="GO:0051321">
    <property type="term" value="P:meiotic cell cycle"/>
    <property type="evidence" value="ECO:0007669"/>
    <property type="project" value="UniProtKB-KW"/>
</dbReference>
<name>A0A1G4IZW1_9SACH</name>
<dbReference type="SMART" id="SM00249">
    <property type="entry name" value="PHD"/>
    <property type="match status" value="1"/>
</dbReference>
<evidence type="ECO:0000256" key="14">
    <source>
        <dbReference type="PIRSR" id="PIRSR628651-51"/>
    </source>
</evidence>
<dbReference type="InterPro" id="IPR019786">
    <property type="entry name" value="Zinc_finger_PHD-type_CS"/>
</dbReference>
<evidence type="ECO:0000256" key="15">
    <source>
        <dbReference type="PROSITE-ProRule" id="PRU00146"/>
    </source>
</evidence>
<evidence type="ECO:0000256" key="13">
    <source>
        <dbReference type="PIRSR" id="PIRSR628651-50"/>
    </source>
</evidence>
<feature type="binding site" evidence="14">
    <location>
        <position position="238"/>
    </location>
    <ligand>
        <name>Zn(2+)</name>
        <dbReference type="ChEBI" id="CHEBI:29105"/>
        <label>1</label>
    </ligand>
</feature>
<dbReference type="PANTHER" id="PTHR10333">
    <property type="entry name" value="INHIBITOR OF GROWTH PROTEIN"/>
    <property type="match status" value="1"/>
</dbReference>
<dbReference type="GO" id="GO:0006325">
    <property type="term" value="P:chromatin organization"/>
    <property type="evidence" value="ECO:0007669"/>
    <property type="project" value="UniProtKB-KW"/>
</dbReference>
<keyword evidence="6 14" id="KW-0862">Zinc</keyword>
<dbReference type="InterPro" id="IPR001965">
    <property type="entry name" value="Znf_PHD"/>
</dbReference>
<protein>
    <recommendedName>
        <fullName evidence="16">Chromatin modification-related protein</fullName>
    </recommendedName>
</protein>
<sequence>MDPSTVLEETTQDVSNLRAEFKFIMDEIKSNDFLLFEKKKKLFQRESQLQKFGKQQQQGQVSENGKEAEMLNKLKSDVDMCENVQGEKCILANTALFLITKHLNKLQKSIQLLEEENLLAPLEDDKEADSGGEVSRESSVMSSAGERKRKQTPLSSVVKKKKKTERGSSRNREGTPVGGLGSDSNFDLNEYNDDLFSGMNQNEEDDKQLYCFCHSISYGEMVACDGANCKYEWFHYGCVNLKEPPKGQWYCPDCRQELASSRLKKKKI</sequence>
<evidence type="ECO:0000313" key="19">
    <source>
        <dbReference type="EMBL" id="SCU82841.1"/>
    </source>
</evidence>
<accession>A0A1G4IZW1</accession>
<dbReference type="PROSITE" id="PS50016">
    <property type="entry name" value="ZF_PHD_2"/>
    <property type="match status" value="1"/>
</dbReference>
<keyword evidence="3 14" id="KW-0479">Metal-binding</keyword>
<evidence type="ECO:0000256" key="17">
    <source>
        <dbReference type="SAM" id="MobiDB-lite"/>
    </source>
</evidence>
<evidence type="ECO:0000259" key="18">
    <source>
        <dbReference type="PROSITE" id="PS50016"/>
    </source>
</evidence>
<comment type="function">
    <text evidence="12">Component of the NuA4 histone acetyltransferase complex which is involved in transcriptional activation of selected genes principally by acetylation of nucleosomal histone H4 and H2A. The NuA4 complex is also involved in DNA repair. Involved in cell cycle progression and meiosis.</text>
</comment>
<organism evidence="19 20">
    <name type="scientific">Lachancea mirantina</name>
    <dbReference type="NCBI Taxonomy" id="1230905"/>
    <lineage>
        <taxon>Eukaryota</taxon>
        <taxon>Fungi</taxon>
        <taxon>Dikarya</taxon>
        <taxon>Ascomycota</taxon>
        <taxon>Saccharomycotina</taxon>
        <taxon>Saccharomycetes</taxon>
        <taxon>Saccharomycetales</taxon>
        <taxon>Saccharomycetaceae</taxon>
        <taxon>Lachancea</taxon>
    </lineage>
</organism>
<evidence type="ECO:0000256" key="5">
    <source>
        <dbReference type="ARBA" id="ARBA00022771"/>
    </source>
</evidence>
<keyword evidence="20" id="KW-1185">Reference proteome</keyword>
<dbReference type="GO" id="GO:0005634">
    <property type="term" value="C:nucleus"/>
    <property type="evidence" value="ECO:0007669"/>
    <property type="project" value="UniProtKB-SubCell"/>
</dbReference>
<keyword evidence="7 16" id="KW-0156">Chromatin regulator</keyword>
<dbReference type="Proteomes" id="UP000191024">
    <property type="component" value="Chromosome C"/>
</dbReference>
<evidence type="ECO:0000256" key="6">
    <source>
        <dbReference type="ARBA" id="ARBA00022833"/>
    </source>
</evidence>
<evidence type="ECO:0000256" key="3">
    <source>
        <dbReference type="ARBA" id="ARBA00022723"/>
    </source>
</evidence>
<dbReference type="OrthoDB" id="5411773at2759"/>
<dbReference type="Gene3D" id="3.30.40.10">
    <property type="entry name" value="Zinc/RING finger domain, C3HC4 (zinc finger)"/>
    <property type="match status" value="1"/>
</dbReference>
<evidence type="ECO:0000256" key="8">
    <source>
        <dbReference type="ARBA" id="ARBA00023204"/>
    </source>
</evidence>
<evidence type="ECO:0000256" key="16">
    <source>
        <dbReference type="RuleBase" id="RU361213"/>
    </source>
</evidence>
<dbReference type="Gene3D" id="6.10.140.1740">
    <property type="match status" value="1"/>
</dbReference>
<dbReference type="GO" id="GO:0006281">
    <property type="term" value="P:DNA repair"/>
    <property type="evidence" value="ECO:0007669"/>
    <property type="project" value="UniProtKB-KW"/>
</dbReference>
<dbReference type="GO" id="GO:0008270">
    <property type="term" value="F:zinc ion binding"/>
    <property type="evidence" value="ECO:0007669"/>
    <property type="project" value="UniProtKB-KW"/>
</dbReference>
<dbReference type="InterPro" id="IPR024610">
    <property type="entry name" value="ING_N_histone-binding"/>
</dbReference>
<dbReference type="GO" id="GO:0006355">
    <property type="term" value="P:regulation of DNA-templated transcription"/>
    <property type="evidence" value="ECO:0007669"/>
    <property type="project" value="TreeGrafter"/>
</dbReference>
<dbReference type="AlphaFoldDB" id="A0A1G4IZW1"/>
<evidence type="ECO:0000256" key="11">
    <source>
        <dbReference type="ARBA" id="ARBA00023306"/>
    </source>
</evidence>
<dbReference type="InterPro" id="IPR028651">
    <property type="entry name" value="ING_fam"/>
</dbReference>
<feature type="region of interest" description="Disordered" evidence="17">
    <location>
        <begin position="123"/>
        <end position="186"/>
    </location>
</feature>
<keyword evidence="11" id="KW-0131">Cell cycle</keyword>
<feature type="site" description="Histone H3K4me3 binding" evidence="13">
    <location>
        <position position="233"/>
    </location>
</feature>
<keyword evidence="5 15" id="KW-0863">Zinc-finger</keyword>
<feature type="site" description="Histone H3K4me3 binding" evidence="13">
    <location>
        <position position="221"/>
    </location>
</feature>
<evidence type="ECO:0000256" key="4">
    <source>
        <dbReference type="ARBA" id="ARBA00022763"/>
    </source>
</evidence>
<evidence type="ECO:0000256" key="7">
    <source>
        <dbReference type="ARBA" id="ARBA00022853"/>
    </source>
</evidence>
<feature type="domain" description="PHD-type" evidence="18">
    <location>
        <begin position="208"/>
        <end position="257"/>
    </location>
</feature>
<comment type="function">
    <text evidence="16">Component of an histone acetyltransferase complex.</text>
</comment>
<comment type="domain">
    <text evidence="16">The PHD-type zinc finger mediates the binding to H3K4me3.</text>
</comment>
<dbReference type="GO" id="GO:0035267">
    <property type="term" value="C:NuA4 histone acetyltransferase complex"/>
    <property type="evidence" value="ECO:0007669"/>
    <property type="project" value="TreeGrafter"/>
</dbReference>
<keyword evidence="8" id="KW-0234">DNA repair</keyword>
<dbReference type="PROSITE" id="PS01359">
    <property type="entry name" value="ZF_PHD_1"/>
    <property type="match status" value="1"/>
</dbReference>
<evidence type="ECO:0000256" key="2">
    <source>
        <dbReference type="ARBA" id="ARBA00010210"/>
    </source>
</evidence>
<feature type="binding site" evidence="14">
    <location>
        <position position="251"/>
    </location>
    <ligand>
        <name>Zn(2+)</name>
        <dbReference type="ChEBI" id="CHEBI:29105"/>
        <label>2</label>
    </ligand>
</feature>
<keyword evidence="10" id="KW-0469">Meiosis</keyword>
<feature type="binding site" evidence="14">
    <location>
        <position position="213"/>
    </location>
    <ligand>
        <name>Zn(2+)</name>
        <dbReference type="ChEBI" id="CHEBI:29105"/>
        <label>1</label>
    </ligand>
</feature>
<comment type="similarity">
    <text evidence="2 16">Belongs to the ING family.</text>
</comment>
<evidence type="ECO:0000313" key="20">
    <source>
        <dbReference type="Proteomes" id="UP000191024"/>
    </source>
</evidence>
<dbReference type="InterPro" id="IPR013083">
    <property type="entry name" value="Znf_RING/FYVE/PHD"/>
</dbReference>
<dbReference type="InterPro" id="IPR011011">
    <property type="entry name" value="Znf_FYVE_PHD"/>
</dbReference>
<reference evidence="20" key="1">
    <citation type="submission" date="2016-03" db="EMBL/GenBank/DDBJ databases">
        <authorList>
            <person name="Devillers H."/>
        </authorList>
    </citation>
    <scope>NUCLEOTIDE SEQUENCE [LARGE SCALE GENOMIC DNA]</scope>
</reference>
<feature type="binding site" evidence="14">
    <location>
        <position position="211"/>
    </location>
    <ligand>
        <name>Zn(2+)</name>
        <dbReference type="ChEBI" id="CHEBI:29105"/>
        <label>1</label>
    </ligand>
</feature>
<dbReference type="Pfam" id="PF12998">
    <property type="entry name" value="ING"/>
    <property type="match status" value="1"/>
</dbReference>
<feature type="binding site" evidence="14">
    <location>
        <position position="235"/>
    </location>
    <ligand>
        <name>Zn(2+)</name>
        <dbReference type="ChEBI" id="CHEBI:29105"/>
        <label>1</label>
    </ligand>
</feature>
<feature type="site" description="Histone H3K4me3 binding" evidence="13">
    <location>
        <position position="210"/>
    </location>
</feature>
<dbReference type="PANTHER" id="PTHR10333:SF100">
    <property type="entry name" value="CHROMATIN MODIFICATION-RELATED PROTEIN YNG2"/>
    <property type="match status" value="1"/>
</dbReference>
<proteinExistence type="inferred from homology"/>
<keyword evidence="4" id="KW-0227">DNA damage</keyword>
<feature type="site" description="Histone H3K4me3 binding" evidence="13">
    <location>
        <position position="225"/>
    </location>
</feature>
<comment type="subunit">
    <text evidence="16">Component of an histone acetyltransferase complex. Interacts with H3K4me3 and to a lesser extent with H3K4me2.</text>
</comment>
<dbReference type="InterPro" id="IPR019787">
    <property type="entry name" value="Znf_PHD-finger"/>
</dbReference>
<evidence type="ECO:0000256" key="12">
    <source>
        <dbReference type="ARBA" id="ARBA00037044"/>
    </source>
</evidence>
<evidence type="ECO:0000256" key="10">
    <source>
        <dbReference type="ARBA" id="ARBA00023254"/>
    </source>
</evidence>